<protein>
    <submittedName>
        <fullName evidence="1">Uncharacterized protein</fullName>
    </submittedName>
</protein>
<evidence type="ECO:0000313" key="2">
    <source>
        <dbReference type="Proteomes" id="UP000261811"/>
    </source>
</evidence>
<gene>
    <name evidence="1" type="ORF">DZF91_18240</name>
</gene>
<keyword evidence="2" id="KW-1185">Reference proteome</keyword>
<comment type="caution">
    <text evidence="1">The sequence shown here is derived from an EMBL/GenBank/DDBJ whole genome shotgun (WGS) entry which is preliminary data.</text>
</comment>
<dbReference type="EMBL" id="QURH01000299">
    <property type="protein sequence ID" value="RFU40218.1"/>
    <property type="molecule type" value="Genomic_DNA"/>
</dbReference>
<evidence type="ECO:0000313" key="1">
    <source>
        <dbReference type="EMBL" id="RFU40218.1"/>
    </source>
</evidence>
<dbReference type="Proteomes" id="UP000261811">
    <property type="component" value="Unassembled WGS sequence"/>
</dbReference>
<sequence>MLETRGRPFHRFPHPEDAMTIDQGTAYRSGGVLDALESAFAPLTSGPVPLALDGTLLGQEVPSRPFPLSELIGLLYDRADGPAVLPRTRDTIWRALVDKARTGAPPG</sequence>
<dbReference type="AlphaFoldDB" id="A0A372JLL9"/>
<proteinExistence type="predicted"/>
<reference evidence="1 2" key="1">
    <citation type="submission" date="2018-08" db="EMBL/GenBank/DDBJ databases">
        <title>Actinomadura jelena sp. nov., a novel Actinomycete isolated from soil in Chad.</title>
        <authorList>
            <person name="Shi L."/>
        </authorList>
    </citation>
    <scope>NUCLEOTIDE SEQUENCE [LARGE SCALE GENOMIC DNA]</scope>
    <source>
        <strain evidence="1 2">NEAU-G17</strain>
    </source>
</reference>
<accession>A0A372JLL9</accession>
<name>A0A372JLL9_9ACTN</name>
<organism evidence="1 2">
    <name type="scientific">Actinomadura logoneensis</name>
    <dbReference type="NCBI Taxonomy" id="2293572"/>
    <lineage>
        <taxon>Bacteria</taxon>
        <taxon>Bacillati</taxon>
        <taxon>Actinomycetota</taxon>
        <taxon>Actinomycetes</taxon>
        <taxon>Streptosporangiales</taxon>
        <taxon>Thermomonosporaceae</taxon>
        <taxon>Actinomadura</taxon>
    </lineage>
</organism>